<accession>A0A9Q0W582</accession>
<reference evidence="3" key="2">
    <citation type="journal article" date="2023" name="Int. J. Mol. Sci.">
        <title>De Novo Assembly and Annotation of 11 Diverse Shrub Willow (Salix) Genomes Reveals Novel Gene Organization in Sex-Linked Regions.</title>
        <authorList>
            <person name="Hyden B."/>
            <person name="Feng K."/>
            <person name="Yates T.B."/>
            <person name="Jawdy S."/>
            <person name="Cereghino C."/>
            <person name="Smart L.B."/>
            <person name="Muchero W."/>
        </authorList>
    </citation>
    <scope>NUCLEOTIDE SEQUENCE</scope>
    <source>
        <tissue evidence="3">Shoot tip</tissue>
    </source>
</reference>
<protein>
    <submittedName>
        <fullName evidence="3">UDP-GLYCOSYLTRANSFERASE 74E2-LIKE</fullName>
    </submittedName>
</protein>
<dbReference type="GO" id="GO:0080044">
    <property type="term" value="F:quercetin 7-O-glucosyltransferase activity"/>
    <property type="evidence" value="ECO:0007669"/>
    <property type="project" value="TreeGrafter"/>
</dbReference>
<dbReference type="PANTHER" id="PTHR11926">
    <property type="entry name" value="GLUCOSYL/GLUCURONOSYL TRANSFERASES"/>
    <property type="match status" value="1"/>
</dbReference>
<dbReference type="EMBL" id="JAPFFK010000006">
    <property type="protein sequence ID" value="KAJ6760642.1"/>
    <property type="molecule type" value="Genomic_DNA"/>
</dbReference>
<comment type="caution">
    <text evidence="3">The sequence shown here is derived from an EMBL/GenBank/DDBJ whole genome shotgun (WGS) entry which is preliminary data.</text>
</comment>
<gene>
    <name evidence="3" type="ORF">OIU79_025475</name>
</gene>
<name>A0A9Q0W582_SALPP</name>
<dbReference type="PANTHER" id="PTHR11926:SF1526">
    <property type="entry name" value="GLYCOSYLTRANSFERASE"/>
    <property type="match status" value="1"/>
</dbReference>
<organism evidence="3 4">
    <name type="scientific">Salix purpurea</name>
    <name type="common">Purple osier willow</name>
    <dbReference type="NCBI Taxonomy" id="77065"/>
    <lineage>
        <taxon>Eukaryota</taxon>
        <taxon>Viridiplantae</taxon>
        <taxon>Streptophyta</taxon>
        <taxon>Embryophyta</taxon>
        <taxon>Tracheophyta</taxon>
        <taxon>Spermatophyta</taxon>
        <taxon>Magnoliopsida</taxon>
        <taxon>eudicotyledons</taxon>
        <taxon>Gunneridae</taxon>
        <taxon>Pentapetalae</taxon>
        <taxon>rosids</taxon>
        <taxon>fabids</taxon>
        <taxon>Malpighiales</taxon>
        <taxon>Salicaceae</taxon>
        <taxon>Saliceae</taxon>
        <taxon>Salix</taxon>
    </lineage>
</organism>
<dbReference type="GO" id="GO:0080043">
    <property type="term" value="F:quercetin 3-O-glucosyltransferase activity"/>
    <property type="evidence" value="ECO:0007669"/>
    <property type="project" value="TreeGrafter"/>
</dbReference>
<sequence>MTTSASVCSMYWQIDLGLLSFPLKQQTETVSLPGLPPLGRCDLPSFLAEPASQTAYLEAIMEKFHSLNEDDWVLCNSFEDLEIELVKSMGGKWPLVTVGPMVPSAYLDQQIDGDRAYGASLWKPKSSQCFAWLDTKPPLSVIYVSFGSMGNISAEQVEEIAWGLKASNRPFLWVVKESENKLPTEFLNSVGESGIVVSWCDQLERSDQPMNAKFVEDVWKVGVRSEKDEVGIVKREELDRCIREVMDGEKGGEIKRNANKWRELAKSAVSAGGTSDMHINEFVVKLLGGKKG</sequence>
<dbReference type="Proteomes" id="UP001151532">
    <property type="component" value="Chromosome 15Z"/>
</dbReference>
<evidence type="ECO:0000256" key="2">
    <source>
        <dbReference type="ARBA" id="ARBA00022679"/>
    </source>
</evidence>
<proteinExistence type="inferred from homology"/>
<evidence type="ECO:0000313" key="3">
    <source>
        <dbReference type="EMBL" id="KAJ6760642.1"/>
    </source>
</evidence>
<dbReference type="AlphaFoldDB" id="A0A9Q0W582"/>
<dbReference type="SUPFAM" id="SSF53756">
    <property type="entry name" value="UDP-Glycosyltransferase/glycogen phosphorylase"/>
    <property type="match status" value="1"/>
</dbReference>
<keyword evidence="4" id="KW-1185">Reference proteome</keyword>
<dbReference type="CDD" id="cd03784">
    <property type="entry name" value="GT1_Gtf-like"/>
    <property type="match status" value="1"/>
</dbReference>
<dbReference type="OrthoDB" id="5835829at2759"/>
<keyword evidence="2" id="KW-0808">Transferase</keyword>
<reference evidence="3" key="1">
    <citation type="submission" date="2022-11" db="EMBL/GenBank/DDBJ databases">
        <authorList>
            <person name="Hyden B.L."/>
            <person name="Feng K."/>
            <person name="Yates T."/>
            <person name="Jawdy S."/>
            <person name="Smart L.B."/>
            <person name="Muchero W."/>
        </authorList>
    </citation>
    <scope>NUCLEOTIDE SEQUENCE</scope>
    <source>
        <tissue evidence="3">Shoot tip</tissue>
    </source>
</reference>
<comment type="similarity">
    <text evidence="1">Belongs to the UDP-glycosyltransferase family.</text>
</comment>
<dbReference type="InterPro" id="IPR002213">
    <property type="entry name" value="UDP_glucos_trans"/>
</dbReference>
<evidence type="ECO:0000256" key="1">
    <source>
        <dbReference type="ARBA" id="ARBA00009995"/>
    </source>
</evidence>
<dbReference type="Gene3D" id="3.40.50.2000">
    <property type="entry name" value="Glycogen Phosphorylase B"/>
    <property type="match status" value="4"/>
</dbReference>
<dbReference type="Pfam" id="PF00201">
    <property type="entry name" value="UDPGT"/>
    <property type="match status" value="1"/>
</dbReference>
<evidence type="ECO:0000313" key="4">
    <source>
        <dbReference type="Proteomes" id="UP001151532"/>
    </source>
</evidence>